<dbReference type="GO" id="GO:0015344">
    <property type="term" value="F:siderophore uptake transmembrane transporter activity"/>
    <property type="evidence" value="ECO:0007669"/>
    <property type="project" value="TreeGrafter"/>
</dbReference>
<accession>A0AAQ0LMQ8</accession>
<keyword evidence="5" id="KW-0675">Receptor</keyword>
<comment type="caution">
    <text evidence="5">The sequence shown here is derived from an EMBL/GenBank/DDBJ whole genome shotgun (WGS) entry which is preliminary data.</text>
</comment>
<evidence type="ECO:0000313" key="6">
    <source>
        <dbReference type="Proteomes" id="UP000284772"/>
    </source>
</evidence>
<proteinExistence type="inferred from homology"/>
<evidence type="ECO:0000256" key="3">
    <source>
        <dbReference type="SAM" id="SignalP"/>
    </source>
</evidence>
<name>A0AAQ0LMQ8_9BACE</name>
<dbReference type="NCBIfam" id="TIGR04056">
    <property type="entry name" value="OMP_RagA_SusC"/>
    <property type="match status" value="1"/>
</dbReference>
<keyword evidence="1 3" id="KW-0732">Signal</keyword>
<dbReference type="PANTHER" id="PTHR30069">
    <property type="entry name" value="TONB-DEPENDENT OUTER MEMBRANE RECEPTOR"/>
    <property type="match status" value="1"/>
</dbReference>
<protein>
    <submittedName>
        <fullName evidence="5">TonB-dependent receptor</fullName>
    </submittedName>
</protein>
<dbReference type="Pfam" id="PF13715">
    <property type="entry name" value="CarbopepD_reg_2"/>
    <property type="match status" value="1"/>
</dbReference>
<organism evidence="5 6">
    <name type="scientific">Bacteroides intestinalis</name>
    <dbReference type="NCBI Taxonomy" id="329854"/>
    <lineage>
        <taxon>Bacteria</taxon>
        <taxon>Pseudomonadati</taxon>
        <taxon>Bacteroidota</taxon>
        <taxon>Bacteroidia</taxon>
        <taxon>Bacteroidales</taxon>
        <taxon>Bacteroidaceae</taxon>
        <taxon>Bacteroides</taxon>
    </lineage>
</organism>
<dbReference type="EMBL" id="QRWT01000020">
    <property type="protein sequence ID" value="RGT49270.1"/>
    <property type="molecule type" value="Genomic_DNA"/>
</dbReference>
<comment type="similarity">
    <text evidence="2">Belongs to the TonB-dependent receptor family.</text>
</comment>
<feature type="signal peptide" evidence="3">
    <location>
        <begin position="1"/>
        <end position="28"/>
    </location>
</feature>
<feature type="domain" description="TonB-dependent receptor plug" evidence="4">
    <location>
        <begin position="129"/>
        <end position="228"/>
    </location>
</feature>
<feature type="chain" id="PRO_5042855573" evidence="3">
    <location>
        <begin position="29"/>
        <end position="1036"/>
    </location>
</feature>
<dbReference type="InterPro" id="IPR023997">
    <property type="entry name" value="TonB-dep_OMP_SusC/RagA_CS"/>
</dbReference>
<comment type="subcellular location">
    <subcellularLocation>
        <location evidence="2">Cell outer membrane</location>
        <topology evidence="2">Multi-pass membrane protein</topology>
    </subcellularLocation>
</comment>
<dbReference type="SUPFAM" id="SSF56935">
    <property type="entry name" value="Porins"/>
    <property type="match status" value="1"/>
</dbReference>
<dbReference type="PROSITE" id="PS52016">
    <property type="entry name" value="TONB_DEPENDENT_REC_3"/>
    <property type="match status" value="1"/>
</dbReference>
<dbReference type="InterPro" id="IPR008969">
    <property type="entry name" value="CarboxyPept-like_regulatory"/>
</dbReference>
<dbReference type="InterPro" id="IPR023996">
    <property type="entry name" value="TonB-dep_OMP_SusC/RagA"/>
</dbReference>
<dbReference type="InterPro" id="IPR037066">
    <property type="entry name" value="Plug_dom_sf"/>
</dbReference>
<dbReference type="Pfam" id="PF07715">
    <property type="entry name" value="Plug"/>
    <property type="match status" value="1"/>
</dbReference>
<evidence type="ECO:0000259" key="4">
    <source>
        <dbReference type="Pfam" id="PF07715"/>
    </source>
</evidence>
<dbReference type="AlphaFoldDB" id="A0AAQ0LMQ8"/>
<gene>
    <name evidence="5" type="ORF">DWX27_16325</name>
</gene>
<evidence type="ECO:0000256" key="2">
    <source>
        <dbReference type="PROSITE-ProRule" id="PRU01360"/>
    </source>
</evidence>
<keyword evidence="2" id="KW-0998">Cell outer membrane</keyword>
<dbReference type="Gene3D" id="2.60.40.1120">
    <property type="entry name" value="Carboxypeptidase-like, regulatory domain"/>
    <property type="match status" value="1"/>
</dbReference>
<dbReference type="GO" id="GO:0044718">
    <property type="term" value="P:siderophore transmembrane transport"/>
    <property type="evidence" value="ECO:0007669"/>
    <property type="project" value="TreeGrafter"/>
</dbReference>
<dbReference type="SUPFAM" id="SSF49464">
    <property type="entry name" value="Carboxypeptidase regulatory domain-like"/>
    <property type="match status" value="1"/>
</dbReference>
<evidence type="ECO:0000256" key="1">
    <source>
        <dbReference type="ARBA" id="ARBA00022729"/>
    </source>
</evidence>
<dbReference type="PANTHER" id="PTHR30069:SF29">
    <property type="entry name" value="HEMOGLOBIN AND HEMOGLOBIN-HAPTOGLOBIN-BINDING PROTEIN 1-RELATED"/>
    <property type="match status" value="1"/>
</dbReference>
<dbReference type="GO" id="GO:0009279">
    <property type="term" value="C:cell outer membrane"/>
    <property type="evidence" value="ECO:0007669"/>
    <property type="project" value="UniProtKB-SubCell"/>
</dbReference>
<keyword evidence="2" id="KW-1134">Transmembrane beta strand</keyword>
<keyword evidence="2" id="KW-0812">Transmembrane</keyword>
<dbReference type="Gene3D" id="2.170.130.10">
    <property type="entry name" value="TonB-dependent receptor, plug domain"/>
    <property type="match status" value="1"/>
</dbReference>
<reference evidence="5 6" key="1">
    <citation type="submission" date="2018-08" db="EMBL/GenBank/DDBJ databases">
        <title>A genome reference for cultivated species of the human gut microbiota.</title>
        <authorList>
            <person name="Zou Y."/>
            <person name="Xue W."/>
            <person name="Luo G."/>
        </authorList>
    </citation>
    <scope>NUCLEOTIDE SEQUENCE [LARGE SCALE GENOMIC DNA]</scope>
    <source>
        <strain evidence="5 6">AF19-10AC</strain>
    </source>
</reference>
<dbReference type="FunFam" id="2.60.40.1120:FF:000003">
    <property type="entry name" value="Outer membrane protein Omp121"/>
    <property type="match status" value="1"/>
</dbReference>
<sequence>MYQFMKNAIKRKAWLLLIFLACSVISMQAEKREALQKRILTGVVLDEQGMPAIGVNVLVKGTTIGVATDIDGKYKIEIPQGNRTIVFSYIGYQTQEIAYRGQTSLNINLEPDSEILDDVVVVGYGVQKKVNLTGAVGSIEGDKLASKAVGNVTSALAGLVPGLKVMNRGGQPGADGAELNIRGFGTPLVLVDGIEQSFGFMDPNEIENISILKDASAAVYGSRAANGVILVTTKRGKKGKPKFNLNVNVGFSAPTRIIEMASSGLYAELMNEANIVNGDNPTYRPEEIEKFYAGTNPRYPNTDWRKETLKSISPKYDINMGVRGGGDKVSYFLSLGYLNQKSLLRSDDINFNRISFRSNIDAQINSVLRLSADFSGRLEYRDLPGRNMSIIMKSIQAARPIIPVYWPDSSKPTNAAYDALWANPLMISERDYSGYSDEDFSSVRGTFSVNLNFNKWIKGLSADGKFDYRLNNKFVKTFNTSFECYDYNYDANEYITTGQFNKGQNSLNEEYTKDWLWYSMFKLNYDRIFAEKHHITGLALVEAQADKNDNFFAYREGFISTEVDEMFAGSDENKNNGGSASEGGRMSYVFKLGYGYESRYLIDFVGRVDGSAKFAKNNRWGFFPGVSAAWRISEEPFFKNRFKNVDNFKLRLSVGQTGDEANVNFNYLTGYIFGNSWIFDTGEAISKGLKSKGLANPNARWAETTTYNVGIDYSIFNRKFYTEVDVFYRLKSKMLATRAHSLPSTFGASLPEENINKQDTRGFELMLGHANKIGNLIYDIKANVSWARSKWVHYDEVERTDPLQEHRYNLTGQWTNIAWGYEADGLFSSQEEIDGWADITNGAHNNVIRPGDIRYVDQNEDGVINWKDEVQIGKNANPEIFFGLNGDFTYKNWSFNLLFQGATNYSVFNSEQFVMPFGDNMTPYAFWEKRWTEDNPNPNAELPRSRFSKGHPNTYQSTFWVQQNAYYIRLKNLQLNYTFPEGWIQKAGINNLRLFISGNNLLTFTNVKYKDPESNTRNGWYYPQVKTLTVGVSMNF</sequence>
<dbReference type="InterPro" id="IPR012910">
    <property type="entry name" value="Plug_dom"/>
</dbReference>
<evidence type="ECO:0000313" key="5">
    <source>
        <dbReference type="EMBL" id="RGT49270.1"/>
    </source>
</evidence>
<keyword evidence="2" id="KW-0472">Membrane</keyword>
<dbReference type="Proteomes" id="UP000284772">
    <property type="component" value="Unassembled WGS sequence"/>
</dbReference>
<keyword evidence="2" id="KW-0813">Transport</keyword>
<dbReference type="InterPro" id="IPR039426">
    <property type="entry name" value="TonB-dep_rcpt-like"/>
</dbReference>
<dbReference type="NCBIfam" id="TIGR04057">
    <property type="entry name" value="SusC_RagA_signa"/>
    <property type="match status" value="1"/>
</dbReference>